<proteinExistence type="predicted"/>
<evidence type="ECO:0000313" key="3">
    <source>
        <dbReference type="EMBL" id="MBL0392329.1"/>
    </source>
</evidence>
<protein>
    <submittedName>
        <fullName evidence="3">DUF4157 domain-containing protein</fullName>
    </submittedName>
</protein>
<dbReference type="AlphaFoldDB" id="A0A937CU74"/>
<gene>
    <name evidence="3" type="ORF">JJ685_14415</name>
</gene>
<reference evidence="3 4" key="1">
    <citation type="journal article" date="2017" name="Int. J. Syst. Evol. Microbiol.">
        <title>Ramlibacter monticola sp. nov., isolated from forest soil.</title>
        <authorList>
            <person name="Chaudhary D.K."/>
            <person name="Kim J."/>
        </authorList>
    </citation>
    <scope>NUCLEOTIDE SEQUENCE [LARGE SCALE GENOMIC DNA]</scope>
    <source>
        <strain evidence="3 4">KACC 19175</strain>
    </source>
</reference>
<feature type="compositionally biased region" description="Basic and acidic residues" evidence="1">
    <location>
        <begin position="12"/>
        <end position="25"/>
    </location>
</feature>
<evidence type="ECO:0000259" key="2">
    <source>
        <dbReference type="Pfam" id="PF13699"/>
    </source>
</evidence>
<organism evidence="3 4">
    <name type="scientific">Ramlibacter monticola</name>
    <dbReference type="NCBI Taxonomy" id="1926872"/>
    <lineage>
        <taxon>Bacteria</taxon>
        <taxon>Pseudomonadati</taxon>
        <taxon>Pseudomonadota</taxon>
        <taxon>Betaproteobacteria</taxon>
        <taxon>Burkholderiales</taxon>
        <taxon>Comamonadaceae</taxon>
        <taxon>Ramlibacter</taxon>
    </lineage>
</organism>
<dbReference type="Proteomes" id="UP000599109">
    <property type="component" value="Unassembled WGS sequence"/>
</dbReference>
<accession>A0A937CU74</accession>
<keyword evidence="4" id="KW-1185">Reference proteome</keyword>
<evidence type="ECO:0000313" key="4">
    <source>
        <dbReference type="Proteomes" id="UP000599109"/>
    </source>
</evidence>
<evidence type="ECO:0000256" key="1">
    <source>
        <dbReference type="SAM" id="MobiDB-lite"/>
    </source>
</evidence>
<comment type="caution">
    <text evidence="3">The sequence shown here is derived from an EMBL/GenBank/DDBJ whole genome shotgun (WGS) entry which is preliminary data.</text>
</comment>
<feature type="domain" description="eCIS core" evidence="2">
    <location>
        <begin position="78"/>
        <end position="148"/>
    </location>
</feature>
<dbReference type="InterPro" id="IPR025295">
    <property type="entry name" value="eCIS_core_dom"/>
</dbReference>
<dbReference type="RefSeq" id="WP_201674960.1">
    <property type="nucleotide sequence ID" value="NZ_JAEQNE010000003.1"/>
</dbReference>
<dbReference type="EMBL" id="JAEQNE010000003">
    <property type="protein sequence ID" value="MBL0392329.1"/>
    <property type="molecule type" value="Genomic_DNA"/>
</dbReference>
<sequence length="615" mass="64566">MANRAQPGSKGEVSRGPESPTRDADSAGPAADARQQLADAMQGRLGNRRLQHLLGSAAQAAALPATAARALAEPGSGLPPALREAAEGHFAVDLGAVRVHKGGAAAQASRALEARAFAVGRDIVLGDAAAASDRRLLAHEIAHVLQPAAPGGAPAVAAHGDAAEREADAAAAHFAAGHARARSPLRTRRVAHIQRDARHPTATVFDADYLLYALDGTDYDAATQHYYLSPWDRAHLRRRHGLYALETSSGVSLVTPPEVRRAAGGHGVLVRLGASEVAAWFAAGRGGAAQFAIDLAQRRLRETVSSVTLSSGADQDFTRPELPAGVRRGLASPLEGVQAAEAPAVEAARTRAASAPQERTLSLAATRGEELPLRELTSSDLMDVNTLPADDAGLASWYVERLATLQAQLAESAASHRLPMQLLAAVILNELADIGRLDVLQSGPASFGGSLGIAQIQVETARRDALVDLPPGAHRTGWARSGLHAHDIDAPSMVAMGERLRIGQLLQVPQVAIEAAAREVEMLLTRMAANTTRPWQVTHGFTATGPQGDAIYARVGAGNQQDREGMLADAVCGAYNSPDVITASDTSRFSNARIHGGNANVLARDLYRFRLYRSV</sequence>
<dbReference type="Pfam" id="PF13699">
    <property type="entry name" value="eCIS_core"/>
    <property type="match status" value="1"/>
</dbReference>
<name>A0A937CU74_9BURK</name>
<feature type="region of interest" description="Disordered" evidence="1">
    <location>
        <begin position="1"/>
        <end position="34"/>
    </location>
</feature>